<reference evidence="1" key="1">
    <citation type="submission" date="2022-08" db="EMBL/GenBank/DDBJ databases">
        <title>Genome Sequence of Pycnoporus sanguineus.</title>
        <authorList>
            <person name="Buettner E."/>
        </authorList>
    </citation>
    <scope>NUCLEOTIDE SEQUENCE</scope>
    <source>
        <strain evidence="1">CG-C14</strain>
    </source>
</reference>
<accession>A0ACC1Q2L7</accession>
<protein>
    <submittedName>
        <fullName evidence="1">Uncharacterized protein</fullName>
    </submittedName>
</protein>
<dbReference type="Proteomes" id="UP001144978">
    <property type="component" value="Unassembled WGS sequence"/>
</dbReference>
<dbReference type="EMBL" id="JANSHE010000890">
    <property type="protein sequence ID" value="KAJ3006159.1"/>
    <property type="molecule type" value="Genomic_DNA"/>
</dbReference>
<sequence>MADDSSSSYQIEPLNGENYHTWRIHDDRRSRRAPSFGNLLVYVQDATTSKEAWDTLAETFQETGPIGIIEARRKLFRAQCPKGGDIKEHLHRLRAYRSELQSLGQTLSDSNFSMIILTSLPESWNPFIRAIDLADLLPSAFGCAAKLTSAKLVATEGSRQEERHLP</sequence>
<proteinExistence type="predicted"/>
<name>A0ACC1Q2L7_9APHY</name>
<evidence type="ECO:0000313" key="2">
    <source>
        <dbReference type="Proteomes" id="UP001144978"/>
    </source>
</evidence>
<comment type="caution">
    <text evidence="1">The sequence shown here is derived from an EMBL/GenBank/DDBJ whole genome shotgun (WGS) entry which is preliminary data.</text>
</comment>
<keyword evidence="2" id="KW-1185">Reference proteome</keyword>
<organism evidence="1 2">
    <name type="scientific">Trametes sanguinea</name>
    <dbReference type="NCBI Taxonomy" id="158606"/>
    <lineage>
        <taxon>Eukaryota</taxon>
        <taxon>Fungi</taxon>
        <taxon>Dikarya</taxon>
        <taxon>Basidiomycota</taxon>
        <taxon>Agaricomycotina</taxon>
        <taxon>Agaricomycetes</taxon>
        <taxon>Polyporales</taxon>
        <taxon>Polyporaceae</taxon>
        <taxon>Trametes</taxon>
    </lineage>
</organism>
<gene>
    <name evidence="1" type="ORF">NUW54_g4037</name>
</gene>
<evidence type="ECO:0000313" key="1">
    <source>
        <dbReference type="EMBL" id="KAJ3006159.1"/>
    </source>
</evidence>